<feature type="transmembrane region" description="Helical" evidence="6">
    <location>
        <begin position="176"/>
        <end position="197"/>
    </location>
</feature>
<dbReference type="HOGENOM" id="CLU_012893_16_0_6"/>
<dbReference type="InterPro" id="IPR002528">
    <property type="entry name" value="MATE_fam"/>
</dbReference>
<feature type="transmembrane region" description="Helical" evidence="6">
    <location>
        <begin position="140"/>
        <end position="164"/>
    </location>
</feature>
<feature type="transmembrane region" description="Helical" evidence="6">
    <location>
        <begin position="360"/>
        <end position="381"/>
    </location>
</feature>
<dbReference type="PANTHER" id="PTHR42893">
    <property type="entry name" value="PROTEIN DETOXIFICATION 44, CHLOROPLASTIC-RELATED"/>
    <property type="match status" value="1"/>
</dbReference>
<dbReference type="RefSeq" id="WP_014110520.1">
    <property type="nucleotide sequence ID" value="NC_016041.1"/>
</dbReference>
<evidence type="ECO:0000313" key="7">
    <source>
        <dbReference type="EMBL" id="AEP31649.1"/>
    </source>
</evidence>
<dbReference type="OrthoDB" id="9789527at2"/>
<dbReference type="PANTHER" id="PTHR42893:SF46">
    <property type="entry name" value="PROTEIN DETOXIFICATION 44, CHLOROPLASTIC"/>
    <property type="match status" value="1"/>
</dbReference>
<evidence type="ECO:0000313" key="8">
    <source>
        <dbReference type="Proteomes" id="UP000009282"/>
    </source>
</evidence>
<feature type="transmembrane region" description="Helical" evidence="6">
    <location>
        <begin position="322"/>
        <end position="340"/>
    </location>
</feature>
<feature type="transmembrane region" description="Helical" evidence="6">
    <location>
        <begin position="248"/>
        <end position="267"/>
    </location>
</feature>
<feature type="transmembrane region" description="Helical" evidence="6">
    <location>
        <begin position="279"/>
        <end position="302"/>
    </location>
</feature>
<feature type="transmembrane region" description="Helical" evidence="6">
    <location>
        <begin position="209"/>
        <end position="236"/>
    </location>
</feature>
<organism evidence="7 8">
    <name type="scientific">Glaciecola nitratireducens (strain JCM 12485 / KCTC 12276 / FR1064)</name>
    <dbReference type="NCBI Taxonomy" id="1085623"/>
    <lineage>
        <taxon>Bacteria</taxon>
        <taxon>Pseudomonadati</taxon>
        <taxon>Pseudomonadota</taxon>
        <taxon>Gammaproteobacteria</taxon>
        <taxon>Alteromonadales</taxon>
        <taxon>Alteromonadaceae</taxon>
        <taxon>Brumicola</taxon>
    </lineage>
</organism>
<dbReference type="CDD" id="cd13136">
    <property type="entry name" value="MATE_DinF_like"/>
    <property type="match status" value="1"/>
</dbReference>
<dbReference type="Pfam" id="PF01554">
    <property type="entry name" value="MatE"/>
    <property type="match status" value="2"/>
</dbReference>
<dbReference type="GO" id="GO:0005886">
    <property type="term" value="C:plasma membrane"/>
    <property type="evidence" value="ECO:0007669"/>
    <property type="project" value="TreeGrafter"/>
</dbReference>
<feature type="transmembrane region" description="Helical" evidence="6">
    <location>
        <begin position="49"/>
        <end position="71"/>
    </location>
</feature>
<proteinExistence type="inferred from homology"/>
<dbReference type="EMBL" id="CP003060">
    <property type="protein sequence ID" value="AEP31649.1"/>
    <property type="molecule type" value="Genomic_DNA"/>
</dbReference>
<evidence type="ECO:0000256" key="2">
    <source>
        <dbReference type="ARBA" id="ARBA00010199"/>
    </source>
</evidence>
<keyword evidence="4 6" id="KW-1133">Transmembrane helix</keyword>
<gene>
    <name evidence="7" type="ordered locus">GNIT_3555</name>
</gene>
<dbReference type="KEGG" id="gni:GNIT_3555"/>
<keyword evidence="8" id="KW-1185">Reference proteome</keyword>
<protein>
    <submittedName>
        <fullName evidence="7">Na(+) driven multidrug efflux pump</fullName>
    </submittedName>
</protein>
<evidence type="ECO:0000256" key="1">
    <source>
        <dbReference type="ARBA" id="ARBA00004141"/>
    </source>
</evidence>
<dbReference type="eggNOG" id="COG0534">
    <property type="taxonomic scope" value="Bacteria"/>
</dbReference>
<dbReference type="GO" id="GO:0042910">
    <property type="term" value="F:xenobiotic transmembrane transporter activity"/>
    <property type="evidence" value="ECO:0007669"/>
    <property type="project" value="InterPro"/>
</dbReference>
<reference evidence="7 8" key="1">
    <citation type="journal article" date="2011" name="J. Bacteriol.">
        <title>Complete genome sequence of seawater bacterium Glaciecola nitratireducens FR1064T.</title>
        <authorList>
            <person name="Bian F."/>
            <person name="Qin Q.L."/>
            <person name="Xie B.B."/>
            <person name="Shu Y.L."/>
            <person name="Zhang X.Y."/>
            <person name="Yu Y."/>
            <person name="Chen B."/>
            <person name="Chen X.L."/>
            <person name="Zhou B.C."/>
            <person name="Zhang Y.Z."/>
        </authorList>
    </citation>
    <scope>NUCLEOTIDE SEQUENCE [LARGE SCALE GENOMIC DNA]</scope>
    <source>
        <strain evidence="8">JCM 12485 / KCTC 12276 / FR1064</strain>
    </source>
</reference>
<keyword evidence="5 6" id="KW-0472">Membrane</keyword>
<evidence type="ECO:0000256" key="4">
    <source>
        <dbReference type="ARBA" id="ARBA00022989"/>
    </source>
</evidence>
<accession>G4QNU1</accession>
<sequence length="458" mass="49898">MAQQIQSGGSKPQVWHLLFLAFPLILANITTPLLGLVDTAILGHMDATHYLAGASIGTLILTQLYWICGFLKMSITGLSAQAGRGNVEIDEQKRRTKVLVQGVSFGLVLGICFIALQSPILNAGLYFAQSSELLAESTQAYFGVRIWGAPAALANMALVGWLIGQQKTKTVLILQVAVNLINIVFSLLFVFVLGWGVKGVAAATVVAEFALLGFSLLATKSLINITLFQSAWLNWLSLKPLLTLNSDILFRNLALQLTLAFITFKGASMGAQVAATNAILMQFFALIALGLDGVANAVEALVGEEKGKKNETALAYHVKVGLWWSSLFAVIYTFVFWQFGAQIIQLLTDQVALQKEASSYLGLMVLMPLIAHWCFLFDGVFVGLSKGKAMRDSMILSAAFGFFLIWWFISDLGNVGLWIALLSFLAFRGGILGAWYLFLMNKPQQRIFGVHIFNDGAK</sequence>
<name>G4QNU1_GLANF</name>
<evidence type="ECO:0000256" key="3">
    <source>
        <dbReference type="ARBA" id="ARBA00022692"/>
    </source>
</evidence>
<evidence type="ECO:0000256" key="6">
    <source>
        <dbReference type="SAM" id="Phobius"/>
    </source>
</evidence>
<keyword evidence="3 6" id="KW-0812">Transmembrane</keyword>
<evidence type="ECO:0000256" key="5">
    <source>
        <dbReference type="ARBA" id="ARBA00023136"/>
    </source>
</evidence>
<dbReference type="GO" id="GO:0015297">
    <property type="term" value="F:antiporter activity"/>
    <property type="evidence" value="ECO:0007669"/>
    <property type="project" value="InterPro"/>
</dbReference>
<comment type="similarity">
    <text evidence="2">Belongs to the multi antimicrobial extrusion (MATE) (TC 2.A.66.1) family.</text>
</comment>
<dbReference type="Proteomes" id="UP000009282">
    <property type="component" value="Chromosome"/>
</dbReference>
<feature type="transmembrane region" description="Helical" evidence="6">
    <location>
        <begin position="98"/>
        <end position="120"/>
    </location>
</feature>
<feature type="transmembrane region" description="Helical" evidence="6">
    <location>
        <begin position="415"/>
        <end position="438"/>
    </location>
</feature>
<feature type="transmembrane region" description="Helical" evidence="6">
    <location>
        <begin position="393"/>
        <end position="409"/>
    </location>
</feature>
<dbReference type="NCBIfam" id="TIGR00797">
    <property type="entry name" value="matE"/>
    <property type="match status" value="1"/>
</dbReference>
<dbReference type="AlphaFoldDB" id="G4QNU1"/>
<dbReference type="InterPro" id="IPR044644">
    <property type="entry name" value="DinF-like"/>
</dbReference>
<dbReference type="STRING" id="1085623.GNIT_3555"/>
<feature type="transmembrane region" description="Helical" evidence="6">
    <location>
        <begin position="14"/>
        <end position="37"/>
    </location>
</feature>
<comment type="subcellular location">
    <subcellularLocation>
        <location evidence="1">Membrane</location>
        <topology evidence="1">Multi-pass membrane protein</topology>
    </subcellularLocation>
</comment>